<evidence type="ECO:0000313" key="1">
    <source>
        <dbReference type="EMBL" id="QNT79279.1"/>
    </source>
</evidence>
<keyword evidence="2" id="KW-1185">Reference proteome</keyword>
<accession>A0A7H1NU19</accession>
<sequence>MSMETLRNMKTGIYANIPHLDDYPENPNSETMAEIDYNARHWSSPITGPLVIGSQDHKHATCAMFKETFNPYRPSVIKWPKLDDEAFKRVTSLPVWNIAVHTEGKAHLRMASYARTIQDPEMRDAIAQNAWEEERHKVVLDEMVKFYGIDVAPGVYEDPKHPEWAYLVTGFSECVDSFFGFGLFELARQSGFFPKELTDTFEPVMQEEARHILLFANWLAWHRANLPIAERVLFEIKVWAVWLFLFYERVGLIKETDAQGNAVYEDTKFTMNGAKEMTSAPVKVTELLDICLQQNEDRFKGYDKRLLRPITTPFAVKTANTVLKAVLPLFRKKKTSPHLEAGSEAHKKFFCKQFVETHQKFDPETLPWPELSEVDLKKLRSIPFWQEVYHTERRAGVIIEKFLPQIQDKDVHEALAIQGIEEARHAKLISVMIKKYGLDAHPEPIEKLPDDLETAFIDFGFGECLDAFLGFGAFKSARQSQFLPEPLFEIFDLLMFEETRHIVFFINYMAWRERQKGLGPIRRSLKSLRFYGRAGKRLFGMVRRGQNPNDGRDFAVTQANVFLDGFSFAQFVEDCYRENARRMKEFDPDLMQPRLLPAIADLAVHGLQLWDRARPHLRKGNEDLRKKAA</sequence>
<evidence type="ECO:0000313" key="2">
    <source>
        <dbReference type="Proteomes" id="UP000516349"/>
    </source>
</evidence>
<dbReference type="InterPro" id="IPR009078">
    <property type="entry name" value="Ferritin-like_SF"/>
</dbReference>
<reference evidence="1 2" key="1">
    <citation type="submission" date="2020-08" db="EMBL/GenBank/DDBJ databases">
        <title>Complete genome sequence of Entomobacter blattae G55GP.</title>
        <authorList>
            <person name="Poehlein A."/>
            <person name="Guzman J."/>
            <person name="Daniel R."/>
            <person name="Vilcinskas A."/>
        </authorList>
    </citation>
    <scope>NUCLEOTIDE SEQUENCE [LARGE SCALE GENOMIC DNA]</scope>
    <source>
        <strain evidence="1 2">G55GP</strain>
    </source>
</reference>
<evidence type="ECO:0008006" key="3">
    <source>
        <dbReference type="Google" id="ProtNLM"/>
    </source>
</evidence>
<gene>
    <name evidence="1" type="ORF">JGUZn3_20750</name>
</gene>
<dbReference type="KEGG" id="ebla:JGUZn3_20750"/>
<dbReference type="AlphaFoldDB" id="A0A7H1NU19"/>
<dbReference type="SUPFAM" id="SSF47240">
    <property type="entry name" value="Ferritin-like"/>
    <property type="match status" value="2"/>
</dbReference>
<organism evidence="1 2">
    <name type="scientific">Entomobacter blattae</name>
    <dbReference type="NCBI Taxonomy" id="2762277"/>
    <lineage>
        <taxon>Bacteria</taxon>
        <taxon>Pseudomonadati</taxon>
        <taxon>Pseudomonadota</taxon>
        <taxon>Alphaproteobacteria</taxon>
        <taxon>Acetobacterales</taxon>
        <taxon>Acetobacteraceae</taxon>
        <taxon>Entomobacter</taxon>
    </lineage>
</organism>
<dbReference type="EMBL" id="CP060244">
    <property type="protein sequence ID" value="QNT79279.1"/>
    <property type="molecule type" value="Genomic_DNA"/>
</dbReference>
<proteinExistence type="predicted"/>
<dbReference type="Proteomes" id="UP000516349">
    <property type="component" value="Chromosome"/>
</dbReference>
<protein>
    <recommendedName>
        <fullName evidence="3">Ferritin-like domain-containing protein</fullName>
    </recommendedName>
</protein>
<name>A0A7H1NU19_9PROT</name>